<keyword evidence="5 6" id="KW-0472">Membrane</keyword>
<comment type="similarity">
    <text evidence="2 6">Belongs to the CTL (choline transporter-like) family.</text>
</comment>
<evidence type="ECO:0000256" key="5">
    <source>
        <dbReference type="ARBA" id="ARBA00023136"/>
    </source>
</evidence>
<feature type="transmembrane region" description="Helical" evidence="6">
    <location>
        <begin position="522"/>
        <end position="542"/>
    </location>
</feature>
<dbReference type="PANTHER" id="PTHR12385">
    <property type="entry name" value="CHOLINE TRANSPORTER-LIKE (SLC FAMILY 44)"/>
    <property type="match status" value="1"/>
</dbReference>
<dbReference type="GO" id="GO:0022857">
    <property type="term" value="F:transmembrane transporter activity"/>
    <property type="evidence" value="ECO:0007669"/>
    <property type="project" value="UniProtKB-UniRule"/>
</dbReference>
<dbReference type="OMA" id="FWFVACT"/>
<organism evidence="8 9">
    <name type="scientific">Ceratopteris richardii</name>
    <name type="common">Triangle waterfern</name>
    <dbReference type="NCBI Taxonomy" id="49495"/>
    <lineage>
        <taxon>Eukaryota</taxon>
        <taxon>Viridiplantae</taxon>
        <taxon>Streptophyta</taxon>
        <taxon>Embryophyta</taxon>
        <taxon>Tracheophyta</taxon>
        <taxon>Polypodiopsida</taxon>
        <taxon>Polypodiidae</taxon>
        <taxon>Polypodiales</taxon>
        <taxon>Pteridineae</taxon>
        <taxon>Pteridaceae</taxon>
        <taxon>Parkerioideae</taxon>
        <taxon>Ceratopteris</taxon>
    </lineage>
</organism>
<evidence type="ECO:0000256" key="3">
    <source>
        <dbReference type="ARBA" id="ARBA00022692"/>
    </source>
</evidence>
<reference evidence="8" key="1">
    <citation type="submission" date="2021-08" db="EMBL/GenBank/DDBJ databases">
        <title>WGS assembly of Ceratopteris richardii.</title>
        <authorList>
            <person name="Marchant D.B."/>
            <person name="Chen G."/>
            <person name="Jenkins J."/>
            <person name="Shu S."/>
            <person name="Leebens-Mack J."/>
            <person name="Grimwood J."/>
            <person name="Schmutz J."/>
            <person name="Soltis P."/>
            <person name="Soltis D."/>
            <person name="Chen Z.-H."/>
        </authorList>
    </citation>
    <scope>NUCLEOTIDE SEQUENCE</scope>
    <source>
        <strain evidence="8">Whitten #5841</strain>
        <tissue evidence="8">Leaf</tissue>
    </source>
</reference>
<dbReference type="Pfam" id="PF04515">
    <property type="entry name" value="Choline_transpo"/>
    <property type="match status" value="1"/>
</dbReference>
<dbReference type="InterPro" id="IPR007603">
    <property type="entry name" value="Choline_transptr-like"/>
</dbReference>
<evidence type="ECO:0000313" key="9">
    <source>
        <dbReference type="Proteomes" id="UP000825935"/>
    </source>
</evidence>
<feature type="transmembrane region" description="Helical" evidence="6">
    <location>
        <begin position="63"/>
        <end position="85"/>
    </location>
</feature>
<proteinExistence type="inferred from homology"/>
<dbReference type="GO" id="GO:0005886">
    <property type="term" value="C:plasma membrane"/>
    <property type="evidence" value="ECO:0007669"/>
    <property type="project" value="UniProtKB-SubCell"/>
</dbReference>
<comment type="function">
    <text evidence="6">Choline transporter.</text>
</comment>
<evidence type="ECO:0000256" key="6">
    <source>
        <dbReference type="RuleBase" id="RU368066"/>
    </source>
</evidence>
<feature type="transmembrane region" description="Helical" evidence="6">
    <location>
        <begin position="344"/>
        <end position="367"/>
    </location>
</feature>
<dbReference type="Proteomes" id="UP000825935">
    <property type="component" value="Chromosome 9"/>
</dbReference>
<comment type="subcellular location">
    <subcellularLocation>
        <location evidence="6">Cell membrane</location>
        <topology evidence="6">Multi-pass membrane protein</topology>
    </subcellularLocation>
    <subcellularLocation>
        <location evidence="1">Membrane</location>
        <topology evidence="1">Multi-pass membrane protein</topology>
    </subcellularLocation>
</comment>
<comment type="caution">
    <text evidence="8">The sequence shown here is derived from an EMBL/GenBank/DDBJ whole genome shotgun (WGS) entry which is preliminary data.</text>
</comment>
<gene>
    <name evidence="8" type="ORF">KP509_09G047300</name>
</gene>
<evidence type="ECO:0000256" key="2">
    <source>
        <dbReference type="ARBA" id="ARBA00007168"/>
    </source>
</evidence>
<dbReference type="EMBL" id="CM035414">
    <property type="protein sequence ID" value="KAH7429430.1"/>
    <property type="molecule type" value="Genomic_DNA"/>
</dbReference>
<evidence type="ECO:0000256" key="7">
    <source>
        <dbReference type="SAM" id="MobiDB-lite"/>
    </source>
</evidence>
<feature type="transmembrane region" description="Helical" evidence="6">
    <location>
        <begin position="283"/>
        <end position="312"/>
    </location>
</feature>
<name>A0A8T2U4G2_CERRI</name>
<feature type="transmembrane region" description="Helical" evidence="6">
    <location>
        <begin position="241"/>
        <end position="262"/>
    </location>
</feature>
<dbReference type="EMBL" id="CM035414">
    <property type="protein sequence ID" value="KAH7429429.1"/>
    <property type="molecule type" value="Genomic_DNA"/>
</dbReference>
<protein>
    <recommendedName>
        <fullName evidence="6">Choline transporter-like protein</fullName>
    </recommendedName>
</protein>
<dbReference type="PANTHER" id="PTHR12385:SF98">
    <property type="entry name" value="CHOLINE TRANSPORTER-LIKE PROTEIN"/>
    <property type="match status" value="1"/>
</dbReference>
<feature type="transmembrane region" description="Helical" evidence="6">
    <location>
        <begin position="493"/>
        <end position="516"/>
    </location>
</feature>
<sequence>MDPEVSPVEVGISSSKENLEPLLSKSEVSDEQEVKKTEDQPPPPLPYYPGFGFFHGPRPYRDVPATVVFVIFVLASAAWGIFCIVNHNQDYGIVDSLLYNSTSGLCYSYDGYSSSLARMKKQTDVLSVNSWQSVSAFNRRKSFPSMVRLALTQVLLQSGVRGSFTADSLLSVMIWTLVLTLVLSVPFIFGFLWLLKAFARQLVYACLPFFILIPVFLNIFWFVACILSSECQTSFNLVGRIALFIFVFILCGIFAWIIYSNWDRIELTIKIMQTSAQALFSNWMLLLILPALSVVLLIYLVPFIVFLIYAYMNGKIVGSSGTYCEGEAATGCCSWSADKWVPAYYVLTIFTLLWSILLMTEAQVYVLSSTVAQWYFAPSEAQVTGSIRKALKNAFGPSFGTVTFSGLVVSFIRMVRSAIDTSARPEGGRGFFHSMLECCVMLTLRSFEFINKFTINFAAISGESYCNSARLAYELLKRNLLSPVLVEVISTRLLAGMVFVLSVVYAIVVCAILRAGMNLGPVAYYVTVVAWFLLFVIFLLFCQVLDNAIDTIYICYAIDKDSGAVSNFEVHDVYLNLPVSRDQPPTLAVQQP</sequence>
<keyword evidence="3 6" id="KW-0812">Transmembrane</keyword>
<accession>A0A8T2U4G2</accession>
<evidence type="ECO:0000313" key="8">
    <source>
        <dbReference type="EMBL" id="KAH7429430.1"/>
    </source>
</evidence>
<evidence type="ECO:0000256" key="1">
    <source>
        <dbReference type="ARBA" id="ARBA00004141"/>
    </source>
</evidence>
<dbReference type="AlphaFoldDB" id="A0A8T2U4G2"/>
<feature type="transmembrane region" description="Helical" evidence="6">
    <location>
        <begin position="172"/>
        <end position="195"/>
    </location>
</feature>
<keyword evidence="4 6" id="KW-1133">Transmembrane helix</keyword>
<evidence type="ECO:0000256" key="4">
    <source>
        <dbReference type="ARBA" id="ARBA00022989"/>
    </source>
</evidence>
<feature type="region of interest" description="Disordered" evidence="7">
    <location>
        <begin position="1"/>
        <end position="43"/>
    </location>
</feature>
<dbReference type="OrthoDB" id="420519at2759"/>
<keyword evidence="9" id="KW-1185">Reference proteome</keyword>
<feature type="transmembrane region" description="Helical" evidence="6">
    <location>
        <begin position="202"/>
        <end position="229"/>
    </location>
</feature>